<dbReference type="RefSeq" id="WP_101353881.1">
    <property type="nucleotide sequence ID" value="NZ_PIQO01000005.1"/>
</dbReference>
<evidence type="ECO:0000313" key="1">
    <source>
        <dbReference type="EMBL" id="PKR85325.1"/>
    </source>
</evidence>
<dbReference type="Pfam" id="PF03403">
    <property type="entry name" value="PAF-AH_p_II"/>
    <property type="match status" value="1"/>
</dbReference>
<sequence length="159" mass="17812">MFSSVTSKQTLESGSGMDSNIRIGRVIKVVEDINRKAMFEGEFRSFPVSVFYPTLEEMETDLTSLFQPAIEKAIDTFSKFGIKEEKLKEVKITVKDNAVPTKYTSFPVVLLSPGFGIDRDLYIEIITAIVQKGYIVVTVSVPYDSFFTVYPNGRVNLAS</sequence>
<reference evidence="1 2" key="1">
    <citation type="submission" date="2017-11" db="EMBL/GenBank/DDBJ databases">
        <title>Bacillus camelliae sp. nov., isolated from pu'er tea.</title>
        <authorList>
            <person name="Niu L."/>
        </authorList>
    </citation>
    <scope>NUCLEOTIDE SEQUENCE [LARGE SCALE GENOMIC DNA]</scope>
    <source>
        <strain evidence="1 2">7578-1</strain>
    </source>
</reference>
<dbReference type="Gene3D" id="3.40.50.1820">
    <property type="entry name" value="alpha/beta hydrolase"/>
    <property type="match status" value="1"/>
</dbReference>
<organism evidence="1 2">
    <name type="scientific">Heyndrickxia camelliae</name>
    <dbReference type="NCBI Taxonomy" id="1707093"/>
    <lineage>
        <taxon>Bacteria</taxon>
        <taxon>Bacillati</taxon>
        <taxon>Bacillota</taxon>
        <taxon>Bacilli</taxon>
        <taxon>Bacillales</taxon>
        <taxon>Bacillaceae</taxon>
        <taxon>Heyndrickxia</taxon>
    </lineage>
</organism>
<dbReference type="EMBL" id="PIQO01000005">
    <property type="protein sequence ID" value="PKR85325.1"/>
    <property type="molecule type" value="Genomic_DNA"/>
</dbReference>
<dbReference type="InterPro" id="IPR029058">
    <property type="entry name" value="AB_hydrolase_fold"/>
</dbReference>
<gene>
    <name evidence="1" type="ORF">CWO92_09020</name>
</gene>
<proteinExistence type="predicted"/>
<comment type="caution">
    <text evidence="1">The sequence shown here is derived from an EMBL/GenBank/DDBJ whole genome shotgun (WGS) entry which is preliminary data.</text>
</comment>
<keyword evidence="2" id="KW-1185">Reference proteome</keyword>
<dbReference type="SUPFAM" id="SSF53474">
    <property type="entry name" value="alpha/beta-Hydrolases"/>
    <property type="match status" value="1"/>
</dbReference>
<evidence type="ECO:0000313" key="2">
    <source>
        <dbReference type="Proteomes" id="UP000233440"/>
    </source>
</evidence>
<dbReference type="Proteomes" id="UP000233440">
    <property type="component" value="Unassembled WGS sequence"/>
</dbReference>
<protein>
    <submittedName>
        <fullName evidence="1">Uncharacterized protein</fullName>
    </submittedName>
</protein>
<dbReference type="OrthoDB" id="9814760at2"/>
<dbReference type="AlphaFoldDB" id="A0A2N3LL74"/>
<accession>A0A2N3LL74</accession>
<name>A0A2N3LL74_9BACI</name>